<dbReference type="GO" id="GO:0003735">
    <property type="term" value="F:structural constituent of ribosome"/>
    <property type="evidence" value="ECO:0007669"/>
    <property type="project" value="InterPro"/>
</dbReference>
<sequence length="57" mass="6415">MNNAELARATAELRKKISDAGIARTTREVKNIREGKELRKRLAVALTIANEKESIHE</sequence>
<dbReference type="EMBL" id="LCPJ01000007">
    <property type="protein sequence ID" value="KKU95903.1"/>
    <property type="molecule type" value="Genomic_DNA"/>
</dbReference>
<evidence type="ECO:0000313" key="2">
    <source>
        <dbReference type="Proteomes" id="UP000034661"/>
    </source>
</evidence>
<dbReference type="GO" id="GO:0006412">
    <property type="term" value="P:translation"/>
    <property type="evidence" value="ECO:0007669"/>
    <property type="project" value="InterPro"/>
</dbReference>
<dbReference type="GO" id="GO:0005840">
    <property type="term" value="C:ribosome"/>
    <property type="evidence" value="ECO:0007669"/>
    <property type="project" value="InterPro"/>
</dbReference>
<dbReference type="SUPFAM" id="SSF46561">
    <property type="entry name" value="Ribosomal protein L29 (L29p)"/>
    <property type="match status" value="1"/>
</dbReference>
<protein>
    <recommendedName>
        <fullName evidence="3">50S ribosomal protein L29</fullName>
    </recommendedName>
</protein>
<dbReference type="Gene3D" id="1.10.287.310">
    <property type="match status" value="1"/>
</dbReference>
<accession>A0A0G1X008</accession>
<dbReference type="InterPro" id="IPR036049">
    <property type="entry name" value="Ribosomal_uL29_sf"/>
</dbReference>
<dbReference type="Proteomes" id="UP000034661">
    <property type="component" value="Unassembled WGS sequence"/>
</dbReference>
<gene>
    <name evidence="1" type="ORF">UY27_C0007G0071</name>
</gene>
<proteinExistence type="predicted"/>
<name>A0A0G1X008_9BACT</name>
<evidence type="ECO:0008006" key="3">
    <source>
        <dbReference type="Google" id="ProtNLM"/>
    </source>
</evidence>
<organism evidence="1 2">
    <name type="scientific">Candidatus Gottesmanbacteria bacterium GW2011_GWA1_48_13</name>
    <dbReference type="NCBI Taxonomy" id="1618439"/>
    <lineage>
        <taxon>Bacteria</taxon>
        <taxon>Candidatus Gottesmaniibacteriota</taxon>
    </lineage>
</organism>
<evidence type="ECO:0000313" key="1">
    <source>
        <dbReference type="EMBL" id="KKU95903.1"/>
    </source>
</evidence>
<reference evidence="1 2" key="1">
    <citation type="journal article" date="2015" name="Nature">
        <title>rRNA introns, odd ribosomes, and small enigmatic genomes across a large radiation of phyla.</title>
        <authorList>
            <person name="Brown C.T."/>
            <person name="Hug L.A."/>
            <person name="Thomas B.C."/>
            <person name="Sharon I."/>
            <person name="Castelle C.J."/>
            <person name="Singh A."/>
            <person name="Wilkins M.J."/>
            <person name="Williams K.H."/>
            <person name="Banfield J.F."/>
        </authorList>
    </citation>
    <scope>NUCLEOTIDE SEQUENCE [LARGE SCALE GENOMIC DNA]</scope>
</reference>
<comment type="caution">
    <text evidence="1">The sequence shown here is derived from an EMBL/GenBank/DDBJ whole genome shotgun (WGS) entry which is preliminary data.</text>
</comment>
<dbReference type="AlphaFoldDB" id="A0A0G1X008"/>